<dbReference type="Pfam" id="PF13276">
    <property type="entry name" value="HTH_21"/>
    <property type="match status" value="1"/>
</dbReference>
<evidence type="ECO:0000259" key="2">
    <source>
        <dbReference type="PROSITE" id="PS50994"/>
    </source>
</evidence>
<dbReference type="KEGG" id="mets:DK389_28680"/>
<organism evidence="3 6">
    <name type="scientific">Methylobacterium durans</name>
    <dbReference type="NCBI Taxonomy" id="2202825"/>
    <lineage>
        <taxon>Bacteria</taxon>
        <taxon>Pseudomonadati</taxon>
        <taxon>Pseudomonadota</taxon>
        <taxon>Alphaproteobacteria</taxon>
        <taxon>Hyphomicrobiales</taxon>
        <taxon>Methylobacteriaceae</taxon>
        <taxon>Methylobacterium</taxon>
    </lineage>
</organism>
<dbReference type="InterPro" id="IPR036397">
    <property type="entry name" value="RNaseH_sf"/>
</dbReference>
<dbReference type="InterPro" id="IPR048020">
    <property type="entry name" value="Transpos_IS3"/>
</dbReference>
<dbReference type="EMBL" id="CP029550">
    <property type="protein sequence ID" value="AWN42632.1"/>
    <property type="molecule type" value="Genomic_DNA"/>
</dbReference>
<dbReference type="Proteomes" id="UP000245926">
    <property type="component" value="Chromosome"/>
</dbReference>
<dbReference type="GO" id="GO:0043565">
    <property type="term" value="F:sequence-specific DNA binding"/>
    <property type="evidence" value="ECO:0007669"/>
    <property type="project" value="InterPro"/>
</dbReference>
<evidence type="ECO:0000313" key="3">
    <source>
        <dbReference type="EMBL" id="AWN40700.1"/>
    </source>
</evidence>
<dbReference type="PANTHER" id="PTHR37936">
    <property type="entry name" value="TRANSPOSASE INSC FOR INSERTION ELEMENT IS2A-RELATED"/>
    <property type="match status" value="1"/>
</dbReference>
<feature type="domain" description="Integrase catalytic" evidence="2">
    <location>
        <begin position="236"/>
        <end position="411"/>
    </location>
</feature>
<dbReference type="Pfam" id="PF00665">
    <property type="entry name" value="rve"/>
    <property type="match status" value="1"/>
</dbReference>
<protein>
    <submittedName>
        <fullName evidence="3">IS3 family transposase</fullName>
    </submittedName>
</protein>
<evidence type="ECO:0000313" key="5">
    <source>
        <dbReference type="EMBL" id="AWN43764.1"/>
    </source>
</evidence>
<dbReference type="EMBL" id="CP029550">
    <property type="protein sequence ID" value="AWN40700.1"/>
    <property type="molecule type" value="Genomic_DNA"/>
</dbReference>
<dbReference type="KEGG" id="mets:DK389_21640"/>
<keyword evidence="6" id="KW-1185">Reference proteome</keyword>
<sequence length="418" mass="46629">MVSFNDPPRAERVEVITSVQRRRHWTTQEKVRLVEETYLPGQSVSLVARRHGLNANQLFTWRRLMARGALTAAGAGEEVVPASELRAALQQIRELQRLLGKKTLETEILREAMERRRPQKVAAAHDLVAGGRPVSAVASALGLSRPHLASSRQTAPARKPIARRGRPPAPDAELLGAIQALIADLPTYGYRRVHALLRRQAERDGRPAPNVKRVYRVMKAHDLLLQRHAGGAETRRHEGKVAVAVRNTRWCSDGLEIAAENGERVRVAFALDCCDREAMSYVATTAGITGEDVRDLMVAAVEHRFGPVNQLPSLIEWLTDNGSCYLARDTRRFARDLGLVPKTTPLESPQSNGMAEAFVRTLKRDYVRVSILPDAESVLRQLPVWLAHYNDLHPHRALGYRSPREFIARSTQETVSGL</sequence>
<dbReference type="SUPFAM" id="SSF48295">
    <property type="entry name" value="TrpR-like"/>
    <property type="match status" value="1"/>
</dbReference>
<dbReference type="GO" id="GO:0015074">
    <property type="term" value="P:DNA integration"/>
    <property type="evidence" value="ECO:0007669"/>
    <property type="project" value="InterPro"/>
</dbReference>
<dbReference type="EMBL" id="CP029550">
    <property type="protein sequence ID" value="AWN43764.1"/>
    <property type="molecule type" value="Genomic_DNA"/>
</dbReference>
<dbReference type="Gene3D" id="3.30.420.10">
    <property type="entry name" value="Ribonuclease H-like superfamily/Ribonuclease H"/>
    <property type="match status" value="1"/>
</dbReference>
<evidence type="ECO:0000256" key="1">
    <source>
        <dbReference type="SAM" id="MobiDB-lite"/>
    </source>
</evidence>
<dbReference type="InterPro" id="IPR025948">
    <property type="entry name" value="HTH-like_dom"/>
</dbReference>
<name>A0A2U8W5C2_9HYPH</name>
<dbReference type="AlphaFoldDB" id="A0A2U8W5C2"/>
<reference evidence="6" key="1">
    <citation type="submission" date="2018-05" db="EMBL/GenBank/DDBJ databases">
        <title>Complete Genome Sequence of Methylobacterium sp. 17SD2-17.</title>
        <authorList>
            <person name="Srinivasan S."/>
        </authorList>
    </citation>
    <scope>NUCLEOTIDE SEQUENCE [LARGE SCALE GENOMIC DNA]</scope>
    <source>
        <strain evidence="6">17SD2-17</strain>
    </source>
</reference>
<dbReference type="Pfam" id="PF01527">
    <property type="entry name" value="HTH_Tnp_1"/>
    <property type="match status" value="1"/>
</dbReference>
<feature type="region of interest" description="Disordered" evidence="1">
    <location>
        <begin position="147"/>
        <end position="168"/>
    </location>
</feature>
<dbReference type="GO" id="GO:0004803">
    <property type="term" value="F:transposase activity"/>
    <property type="evidence" value="ECO:0007669"/>
    <property type="project" value="InterPro"/>
</dbReference>
<reference evidence="3" key="3">
    <citation type="journal article" date="2020" name="Antonie Van Leeuwenhoek">
        <title>Methylobacterium durans sp. nov., a radiation-resistant bacterium isolated from gamma ray-irradiated soil.</title>
        <authorList>
            <person name="Kim J."/>
            <person name="Chhetri G."/>
            <person name="Kim I."/>
            <person name="Kim M.K."/>
            <person name="Seo T."/>
        </authorList>
    </citation>
    <scope>NUCLEOTIDE SEQUENCE</scope>
    <source>
        <strain evidence="3">17SD2-17</strain>
    </source>
</reference>
<dbReference type="NCBIfam" id="NF033516">
    <property type="entry name" value="transpos_IS3"/>
    <property type="match status" value="1"/>
</dbReference>
<dbReference type="InterPro" id="IPR010921">
    <property type="entry name" value="Trp_repressor/repl_initiator"/>
</dbReference>
<dbReference type="SUPFAM" id="SSF53098">
    <property type="entry name" value="Ribonuclease H-like"/>
    <property type="match status" value="1"/>
</dbReference>
<accession>A0A2U8W5C2</accession>
<proteinExistence type="predicted"/>
<dbReference type="GO" id="GO:0006313">
    <property type="term" value="P:DNA transposition"/>
    <property type="evidence" value="ECO:0007669"/>
    <property type="project" value="InterPro"/>
</dbReference>
<dbReference type="OrthoDB" id="9809060at2"/>
<reference evidence="3" key="2">
    <citation type="submission" date="2018-05" db="EMBL/GenBank/DDBJ databases">
        <authorList>
            <person name="Srinivasan S."/>
        </authorList>
    </citation>
    <scope>NUCLEOTIDE SEQUENCE</scope>
    <source>
        <strain evidence="3">17SD2-17</strain>
    </source>
</reference>
<gene>
    <name evidence="3" type="ORF">DK389_09380</name>
    <name evidence="4" type="ORF">DK389_21640</name>
    <name evidence="5" type="ORF">DK389_28680</name>
</gene>
<dbReference type="InterPro" id="IPR012337">
    <property type="entry name" value="RNaseH-like_sf"/>
</dbReference>
<dbReference type="InterPro" id="IPR001584">
    <property type="entry name" value="Integrase_cat-core"/>
</dbReference>
<evidence type="ECO:0000313" key="6">
    <source>
        <dbReference type="Proteomes" id="UP000245926"/>
    </source>
</evidence>
<dbReference type="PANTHER" id="PTHR37936:SF3">
    <property type="entry name" value="TRANSPOSASE INSC FOR INSERTION ELEMENT IS2A-RELATED"/>
    <property type="match status" value="1"/>
</dbReference>
<evidence type="ECO:0000313" key="4">
    <source>
        <dbReference type="EMBL" id="AWN42632.1"/>
    </source>
</evidence>
<dbReference type="InterPro" id="IPR002514">
    <property type="entry name" value="Transposase_8"/>
</dbReference>
<dbReference type="KEGG" id="mets:DK389_09380"/>
<dbReference type="PROSITE" id="PS50994">
    <property type="entry name" value="INTEGRASE"/>
    <property type="match status" value="1"/>
</dbReference>